<evidence type="ECO:0000313" key="2">
    <source>
        <dbReference type="Proteomes" id="UP000043316"/>
    </source>
</evidence>
<name>A0A0H5LSC3_YERIN</name>
<dbReference type="AlphaFoldDB" id="A0A0H5LSC3"/>
<sequence>MASQLLIFYAGNGLNSIIRQRVISLFLKSQEAIGDKLPLFDHEDNSEDIGSKMLF</sequence>
<gene>
    <name evidence="1" type="ORF">ERS008476_00881</name>
</gene>
<accession>A0A0H5LSC3</accession>
<protein>
    <submittedName>
        <fullName evidence="1">Uncharacterized protein</fullName>
    </submittedName>
</protein>
<reference evidence="2" key="1">
    <citation type="submission" date="2015-03" db="EMBL/GenBank/DDBJ databases">
        <authorList>
            <consortium name="Pathogen Informatics"/>
        </authorList>
    </citation>
    <scope>NUCLEOTIDE SEQUENCE [LARGE SCALE GENOMIC DNA]</scope>
    <source>
        <strain evidence="2">R148</strain>
    </source>
</reference>
<proteinExistence type="predicted"/>
<evidence type="ECO:0000313" key="1">
    <source>
        <dbReference type="EMBL" id="CRY53975.1"/>
    </source>
</evidence>
<dbReference type="Proteomes" id="UP000043316">
    <property type="component" value="Unassembled WGS sequence"/>
</dbReference>
<organism evidence="1 2">
    <name type="scientific">Yersinia intermedia</name>
    <dbReference type="NCBI Taxonomy" id="631"/>
    <lineage>
        <taxon>Bacteria</taxon>
        <taxon>Pseudomonadati</taxon>
        <taxon>Pseudomonadota</taxon>
        <taxon>Gammaproteobacteria</taxon>
        <taxon>Enterobacterales</taxon>
        <taxon>Yersiniaceae</taxon>
        <taxon>Yersinia</taxon>
    </lineage>
</organism>
<dbReference type="EMBL" id="CWJI01000001">
    <property type="protein sequence ID" value="CRY53975.1"/>
    <property type="molecule type" value="Genomic_DNA"/>
</dbReference>